<comment type="caution">
    <text evidence="3">The sequence shown here is derived from an EMBL/GenBank/DDBJ whole genome shotgun (WGS) entry which is preliminary data.</text>
</comment>
<evidence type="ECO:0000256" key="1">
    <source>
        <dbReference type="ARBA" id="ARBA00023303"/>
    </source>
</evidence>
<evidence type="ECO:0000313" key="4">
    <source>
        <dbReference type="Proteomes" id="UP001457282"/>
    </source>
</evidence>
<evidence type="ECO:0000256" key="2">
    <source>
        <dbReference type="SAM" id="Phobius"/>
    </source>
</evidence>
<keyword evidence="4" id="KW-1185">Reference proteome</keyword>
<keyword evidence="2" id="KW-1133">Transmembrane helix</keyword>
<keyword evidence="2" id="KW-0472">Membrane</keyword>
<keyword evidence="2" id="KW-0812">Transmembrane</keyword>
<reference evidence="3 4" key="1">
    <citation type="journal article" date="2023" name="G3 (Bethesda)">
        <title>A chromosome-length genome assembly and annotation of blackberry (Rubus argutus, cv. 'Hillquist').</title>
        <authorList>
            <person name="Bruna T."/>
            <person name="Aryal R."/>
            <person name="Dudchenko O."/>
            <person name="Sargent D.J."/>
            <person name="Mead D."/>
            <person name="Buti M."/>
            <person name="Cavallini A."/>
            <person name="Hytonen T."/>
            <person name="Andres J."/>
            <person name="Pham M."/>
            <person name="Weisz D."/>
            <person name="Mascagni F."/>
            <person name="Usai G."/>
            <person name="Natali L."/>
            <person name="Bassil N."/>
            <person name="Fernandez G.E."/>
            <person name="Lomsadze A."/>
            <person name="Armour M."/>
            <person name="Olukolu B."/>
            <person name="Poorten T."/>
            <person name="Britton C."/>
            <person name="Davik J."/>
            <person name="Ashrafi H."/>
            <person name="Aiden E.L."/>
            <person name="Borodovsky M."/>
            <person name="Worthington M."/>
        </authorList>
    </citation>
    <scope>NUCLEOTIDE SEQUENCE [LARGE SCALE GENOMIC DNA]</scope>
    <source>
        <strain evidence="3">PI 553951</strain>
    </source>
</reference>
<dbReference type="Proteomes" id="UP001457282">
    <property type="component" value="Unassembled WGS sequence"/>
</dbReference>
<keyword evidence="1" id="KW-0407">Ion channel</keyword>
<keyword evidence="1" id="KW-0813">Transport</keyword>
<protein>
    <submittedName>
        <fullName evidence="3">Uncharacterized protein</fullName>
    </submittedName>
</protein>
<organism evidence="3 4">
    <name type="scientific">Rubus argutus</name>
    <name type="common">Southern blackberry</name>
    <dbReference type="NCBI Taxonomy" id="59490"/>
    <lineage>
        <taxon>Eukaryota</taxon>
        <taxon>Viridiplantae</taxon>
        <taxon>Streptophyta</taxon>
        <taxon>Embryophyta</taxon>
        <taxon>Tracheophyta</taxon>
        <taxon>Spermatophyta</taxon>
        <taxon>Magnoliopsida</taxon>
        <taxon>eudicotyledons</taxon>
        <taxon>Gunneridae</taxon>
        <taxon>Pentapetalae</taxon>
        <taxon>rosids</taxon>
        <taxon>fabids</taxon>
        <taxon>Rosales</taxon>
        <taxon>Rosaceae</taxon>
        <taxon>Rosoideae</taxon>
        <taxon>Rosoideae incertae sedis</taxon>
        <taxon>Rubus</taxon>
    </lineage>
</organism>
<dbReference type="PANTHER" id="PTHR45651">
    <property type="entry name" value="CYCLIC NUCLEOTIDE-GATED ION CHANNEL 15-RELATED-RELATED"/>
    <property type="match status" value="1"/>
</dbReference>
<evidence type="ECO:0000313" key="3">
    <source>
        <dbReference type="EMBL" id="KAK9904373.1"/>
    </source>
</evidence>
<keyword evidence="1" id="KW-0406">Ion transport</keyword>
<sequence>MWIEGSFLFFLYLLAGHALGAFWYYFSIQQELSCWYGACKKFFYSFWWGLRNLSNYGTNLETSTYVWENCFAILISLHWHATIFISHWKSTDIHLDEN</sequence>
<accession>A0AAW1VND9</accession>
<feature type="transmembrane region" description="Helical" evidence="2">
    <location>
        <begin position="7"/>
        <end position="26"/>
    </location>
</feature>
<dbReference type="GO" id="GO:0016020">
    <property type="term" value="C:membrane"/>
    <property type="evidence" value="ECO:0007669"/>
    <property type="project" value="UniProtKB-SubCell"/>
</dbReference>
<gene>
    <name evidence="3" type="ORF">M0R45_000807</name>
</gene>
<proteinExistence type="predicted"/>
<dbReference type="AlphaFoldDB" id="A0AAW1VND9"/>
<dbReference type="EMBL" id="JBEDUW010000201">
    <property type="protein sequence ID" value="KAK9904373.1"/>
    <property type="molecule type" value="Genomic_DNA"/>
</dbReference>
<name>A0AAW1VND9_RUBAR</name>
<dbReference type="GO" id="GO:0034220">
    <property type="term" value="P:monoatomic ion transmembrane transport"/>
    <property type="evidence" value="ECO:0007669"/>
    <property type="project" value="UniProtKB-KW"/>
</dbReference>
<dbReference type="PANTHER" id="PTHR45651:SF68">
    <property type="entry name" value="ION TRANSPORT DOMAIN-CONTAINING PROTEIN"/>
    <property type="match status" value="1"/>
</dbReference>